<dbReference type="Proteomes" id="UP000095362">
    <property type="component" value="Unassembled WGS sequence"/>
</dbReference>
<name>A0A174BXK0_9FIRM</name>
<gene>
    <name evidence="4" type="ORF">ERS852481_01290</name>
</gene>
<evidence type="ECO:0000256" key="1">
    <source>
        <dbReference type="ARBA" id="ARBA00023125"/>
    </source>
</evidence>
<evidence type="ECO:0000313" key="5">
    <source>
        <dbReference type="Proteomes" id="UP000095362"/>
    </source>
</evidence>
<dbReference type="PROSITE" id="PS50977">
    <property type="entry name" value="HTH_TETR_2"/>
    <property type="match status" value="1"/>
</dbReference>
<dbReference type="InterPro" id="IPR001647">
    <property type="entry name" value="HTH_TetR"/>
</dbReference>
<keyword evidence="1 2" id="KW-0238">DNA-binding</keyword>
<dbReference type="AlphaFoldDB" id="A0A174BXK0"/>
<dbReference type="InterPro" id="IPR009057">
    <property type="entry name" value="Homeodomain-like_sf"/>
</dbReference>
<dbReference type="EMBL" id="CYZK01000006">
    <property type="protein sequence ID" value="CUO05514.1"/>
    <property type="molecule type" value="Genomic_DNA"/>
</dbReference>
<feature type="DNA-binding region" description="H-T-H motif" evidence="2">
    <location>
        <begin position="17"/>
        <end position="36"/>
    </location>
</feature>
<accession>A0A174BXK0</accession>
<dbReference type="Pfam" id="PF00440">
    <property type="entry name" value="TetR_N"/>
    <property type="match status" value="1"/>
</dbReference>
<dbReference type="GO" id="GO:0003677">
    <property type="term" value="F:DNA binding"/>
    <property type="evidence" value="ECO:0007669"/>
    <property type="project" value="UniProtKB-UniRule"/>
</dbReference>
<dbReference type="Gene3D" id="1.10.10.60">
    <property type="entry name" value="Homeodomain-like"/>
    <property type="match status" value="1"/>
</dbReference>
<organism evidence="4 5">
    <name type="scientific">Coprococcus comes</name>
    <dbReference type="NCBI Taxonomy" id="410072"/>
    <lineage>
        <taxon>Bacteria</taxon>
        <taxon>Bacillati</taxon>
        <taxon>Bacillota</taxon>
        <taxon>Clostridia</taxon>
        <taxon>Lachnospirales</taxon>
        <taxon>Lachnospiraceae</taxon>
        <taxon>Coprococcus</taxon>
    </lineage>
</organism>
<evidence type="ECO:0000313" key="4">
    <source>
        <dbReference type="EMBL" id="CUO05514.1"/>
    </source>
</evidence>
<evidence type="ECO:0000256" key="2">
    <source>
        <dbReference type="PROSITE-ProRule" id="PRU00335"/>
    </source>
</evidence>
<sequence length="40" mass="4443">MTVALHLFAKNGYEAVSVSRIAGTLGMTKGTLYRYYENES</sequence>
<reference evidence="4 5" key="1">
    <citation type="submission" date="2015-09" db="EMBL/GenBank/DDBJ databases">
        <authorList>
            <consortium name="Pathogen Informatics"/>
        </authorList>
    </citation>
    <scope>NUCLEOTIDE SEQUENCE [LARGE SCALE GENOMIC DNA]</scope>
    <source>
        <strain evidence="4 5">2789STDY5834866</strain>
    </source>
</reference>
<proteinExistence type="predicted"/>
<evidence type="ECO:0000259" key="3">
    <source>
        <dbReference type="PROSITE" id="PS50977"/>
    </source>
</evidence>
<protein>
    <submittedName>
        <fullName evidence="4">Mycofactocin system transcriptional regulator</fullName>
    </submittedName>
</protein>
<dbReference type="SUPFAM" id="SSF46689">
    <property type="entry name" value="Homeodomain-like"/>
    <property type="match status" value="1"/>
</dbReference>
<feature type="domain" description="HTH tetR-type" evidence="3">
    <location>
        <begin position="1"/>
        <end position="40"/>
    </location>
</feature>